<dbReference type="AlphaFoldDB" id="A0A919Y095"/>
<dbReference type="InterPro" id="IPR017058">
    <property type="entry name" value="Major_M_immunogen_Tpp15_prd"/>
</dbReference>
<feature type="signal peptide" evidence="1">
    <location>
        <begin position="1"/>
        <end position="21"/>
    </location>
</feature>
<dbReference type="RefSeq" id="WP_212943480.1">
    <property type="nucleotide sequence ID" value="NZ_BORR01000027.1"/>
</dbReference>
<dbReference type="PROSITE" id="PS51257">
    <property type="entry name" value="PROKAR_LIPOPROTEIN"/>
    <property type="match status" value="1"/>
</dbReference>
<keyword evidence="1" id="KW-0732">Signal</keyword>
<dbReference type="GO" id="GO:0016020">
    <property type="term" value="C:membrane"/>
    <property type="evidence" value="ECO:0007669"/>
    <property type="project" value="InterPro"/>
</dbReference>
<dbReference type="PIRSF" id="PIRSF036531">
    <property type="entry name" value="Tpp15_prd"/>
    <property type="match status" value="1"/>
</dbReference>
<reference evidence="3 4" key="1">
    <citation type="submission" date="2021-03" db="EMBL/GenBank/DDBJ databases">
        <title>Antimicrobial resistance genes in bacteria isolated from Japanese honey, and their potential for conferring macrolide and lincosamide resistance in the American foulbrood pathogen Paenibacillus larvae.</title>
        <authorList>
            <person name="Okamoto M."/>
            <person name="Kumagai M."/>
            <person name="Kanamori H."/>
            <person name="Takamatsu D."/>
        </authorList>
    </citation>
    <scope>NUCLEOTIDE SEQUENCE [LARGE SCALE GENOMIC DNA]</scope>
    <source>
        <strain evidence="3 4">J41TS12</strain>
    </source>
</reference>
<dbReference type="GO" id="GO:0010181">
    <property type="term" value="F:FMN binding"/>
    <property type="evidence" value="ECO:0007669"/>
    <property type="project" value="InterPro"/>
</dbReference>
<dbReference type="Gene3D" id="3.90.1010.20">
    <property type="match status" value="1"/>
</dbReference>
<name>A0A919Y095_9BACL</name>
<evidence type="ECO:0000313" key="4">
    <source>
        <dbReference type="Proteomes" id="UP000681162"/>
    </source>
</evidence>
<dbReference type="SMART" id="SM00900">
    <property type="entry name" value="FMN_bind"/>
    <property type="match status" value="1"/>
</dbReference>
<gene>
    <name evidence="3" type="ORF">J41TS12_46930</name>
</gene>
<evidence type="ECO:0000256" key="1">
    <source>
        <dbReference type="SAM" id="SignalP"/>
    </source>
</evidence>
<keyword evidence="4" id="KW-1185">Reference proteome</keyword>
<dbReference type="Proteomes" id="UP000681162">
    <property type="component" value="Unassembled WGS sequence"/>
</dbReference>
<sequence>MKKAILVSTVVLLMAALTACGGNKANNNAADGAGNGANRPAATETTAGTYVDGSYKVEADAFDSHGWKPFIELVIKDHKIDSVNFDYVNEEGAMKTESAEYKAAMEPQSGTYPEKYTAELEQQLIDKQSISDVDVITGATTSSNNFHALVKVALDDLAVTGETSTKAITIEE</sequence>
<protein>
    <recommendedName>
        <fullName evidence="2">FMN-binding domain-containing protein</fullName>
    </recommendedName>
</protein>
<proteinExistence type="predicted"/>
<dbReference type="EMBL" id="BORR01000027">
    <property type="protein sequence ID" value="GIO39832.1"/>
    <property type="molecule type" value="Genomic_DNA"/>
</dbReference>
<evidence type="ECO:0000313" key="3">
    <source>
        <dbReference type="EMBL" id="GIO39832.1"/>
    </source>
</evidence>
<feature type="domain" description="FMN-binding" evidence="2">
    <location>
        <begin position="66"/>
        <end position="157"/>
    </location>
</feature>
<comment type="caution">
    <text evidence="3">The sequence shown here is derived from an EMBL/GenBank/DDBJ whole genome shotgun (WGS) entry which is preliminary data.</text>
</comment>
<accession>A0A919Y095</accession>
<dbReference type="InterPro" id="IPR007329">
    <property type="entry name" value="FMN-bd"/>
</dbReference>
<feature type="chain" id="PRO_5039415833" description="FMN-binding domain-containing protein" evidence="1">
    <location>
        <begin position="22"/>
        <end position="172"/>
    </location>
</feature>
<evidence type="ECO:0000259" key="2">
    <source>
        <dbReference type="SMART" id="SM00900"/>
    </source>
</evidence>
<dbReference type="Pfam" id="PF04205">
    <property type="entry name" value="FMN_bind"/>
    <property type="match status" value="1"/>
</dbReference>
<organism evidence="3 4">
    <name type="scientific">Paenibacillus antibioticophila</name>
    <dbReference type="NCBI Taxonomy" id="1274374"/>
    <lineage>
        <taxon>Bacteria</taxon>
        <taxon>Bacillati</taxon>
        <taxon>Bacillota</taxon>
        <taxon>Bacilli</taxon>
        <taxon>Bacillales</taxon>
        <taxon>Paenibacillaceae</taxon>
        <taxon>Paenibacillus</taxon>
    </lineage>
</organism>